<dbReference type="AlphaFoldDB" id="A0A0D8IBQ0"/>
<dbReference type="KEGG" id="cace:CACET_c27990"/>
<sequence>MKDKRVISLLAVVILVVQVVITLYINWITNIKGFGLINVVELQSIMDIFYGIHNSTVEIVFESSIVLIGAILLRYSTLLIIGWMSDRLFETEILNKLSFGYLKVEKEELKELHCKSDKLQPVTIKRLVFKSLVMCILGTTCVMIPYMDMGYWIIETFGGIAKLVSYFMETYLV</sequence>
<dbReference type="PATRIC" id="fig|84022.5.peg.735"/>
<reference evidence="1 2" key="1">
    <citation type="submission" date="2014-10" db="EMBL/GenBank/DDBJ databases">
        <title>Genome sequence of Clostridium aceticum DSM 1496.</title>
        <authorList>
            <person name="Poehlein A."/>
            <person name="Schiel-Bengelsdorf B."/>
            <person name="Gottschalk G."/>
            <person name="Duerre P."/>
            <person name="Daniel R."/>
        </authorList>
    </citation>
    <scope>NUCLEOTIDE SEQUENCE [LARGE SCALE GENOMIC DNA]</scope>
    <source>
        <strain evidence="1 2">DSM 1496</strain>
    </source>
</reference>
<evidence type="ECO:0000313" key="2">
    <source>
        <dbReference type="Proteomes" id="UP000035704"/>
    </source>
</evidence>
<name>A0A0D8IBQ0_9CLOT</name>
<organism evidence="1 2">
    <name type="scientific">Clostridium aceticum</name>
    <dbReference type="NCBI Taxonomy" id="84022"/>
    <lineage>
        <taxon>Bacteria</taxon>
        <taxon>Bacillati</taxon>
        <taxon>Bacillota</taxon>
        <taxon>Clostridia</taxon>
        <taxon>Eubacteriales</taxon>
        <taxon>Clostridiaceae</taxon>
        <taxon>Clostridium</taxon>
    </lineage>
</organism>
<protein>
    <submittedName>
        <fullName evidence="1">Uncharacterized protein</fullName>
    </submittedName>
</protein>
<proteinExistence type="predicted"/>
<dbReference type="RefSeq" id="WP_044825264.1">
    <property type="nucleotide sequence ID" value="NZ_CP009687.1"/>
</dbReference>
<keyword evidence="2" id="KW-1185">Reference proteome</keyword>
<accession>A0A0D8IBQ0</accession>
<gene>
    <name evidence="1" type="ORF">CACET_c27990</name>
</gene>
<dbReference type="Proteomes" id="UP000035704">
    <property type="component" value="Chromosome"/>
</dbReference>
<dbReference type="EMBL" id="CP009687">
    <property type="protein sequence ID" value="AKL96244.1"/>
    <property type="molecule type" value="Genomic_DNA"/>
</dbReference>
<dbReference type="STRING" id="84022.CACET_c27990"/>
<evidence type="ECO:0000313" key="1">
    <source>
        <dbReference type="EMBL" id="AKL96244.1"/>
    </source>
</evidence>